<feature type="domain" description="AB hydrolase-1" evidence="1">
    <location>
        <begin position="39"/>
        <end position="265"/>
    </location>
</feature>
<dbReference type="Proteomes" id="UP000292702">
    <property type="component" value="Unassembled WGS sequence"/>
</dbReference>
<reference evidence="2 3" key="1">
    <citation type="submission" date="2018-11" db="EMBL/GenBank/DDBJ databases">
        <title>Genome assembly of Steccherinum ochraceum LE-BIN_3174, the white-rot fungus of the Steccherinaceae family (The Residual Polyporoid clade, Polyporales, Basidiomycota).</title>
        <authorList>
            <person name="Fedorova T.V."/>
            <person name="Glazunova O.A."/>
            <person name="Landesman E.O."/>
            <person name="Moiseenko K.V."/>
            <person name="Psurtseva N.V."/>
            <person name="Savinova O.S."/>
            <person name="Shakhova N.V."/>
            <person name="Tyazhelova T.V."/>
            <person name="Vasina D.V."/>
        </authorList>
    </citation>
    <scope>NUCLEOTIDE SEQUENCE [LARGE SCALE GENOMIC DNA]</scope>
    <source>
        <strain evidence="2 3">LE-BIN_3174</strain>
    </source>
</reference>
<dbReference type="Pfam" id="PF00561">
    <property type="entry name" value="Abhydrolase_1"/>
    <property type="match status" value="1"/>
</dbReference>
<name>A0A4R0RTY6_9APHY</name>
<accession>A0A4R0RTY6</accession>
<keyword evidence="3" id="KW-1185">Reference proteome</keyword>
<dbReference type="SUPFAM" id="SSF53474">
    <property type="entry name" value="alpha/beta-Hydrolases"/>
    <property type="match status" value="1"/>
</dbReference>
<dbReference type="AlphaFoldDB" id="A0A4R0RTY6"/>
<dbReference type="Gene3D" id="3.40.50.1820">
    <property type="entry name" value="alpha/beta hydrolase"/>
    <property type="match status" value="1"/>
</dbReference>
<organism evidence="2 3">
    <name type="scientific">Steccherinum ochraceum</name>
    <dbReference type="NCBI Taxonomy" id="92696"/>
    <lineage>
        <taxon>Eukaryota</taxon>
        <taxon>Fungi</taxon>
        <taxon>Dikarya</taxon>
        <taxon>Basidiomycota</taxon>
        <taxon>Agaricomycotina</taxon>
        <taxon>Agaricomycetes</taxon>
        <taxon>Polyporales</taxon>
        <taxon>Steccherinaceae</taxon>
        <taxon>Steccherinum</taxon>
    </lineage>
</organism>
<dbReference type="InterPro" id="IPR000073">
    <property type="entry name" value="AB_hydrolase_1"/>
</dbReference>
<dbReference type="OrthoDB" id="8119704at2759"/>
<dbReference type="InterPro" id="IPR029058">
    <property type="entry name" value="AB_hydrolase_fold"/>
</dbReference>
<proteinExistence type="predicted"/>
<dbReference type="InterPro" id="IPR050471">
    <property type="entry name" value="AB_hydrolase"/>
</dbReference>
<protein>
    <recommendedName>
        <fullName evidence="1">AB hydrolase-1 domain-containing protein</fullName>
    </recommendedName>
</protein>
<evidence type="ECO:0000313" key="3">
    <source>
        <dbReference type="Proteomes" id="UP000292702"/>
    </source>
</evidence>
<dbReference type="PANTHER" id="PTHR43433:SF5">
    <property type="entry name" value="AB HYDROLASE-1 DOMAIN-CONTAINING PROTEIN"/>
    <property type="match status" value="1"/>
</dbReference>
<sequence>MPQVTLLDGTTLNRRHVLPDGAQLAYEVLGSLHVGSPTPIVLICGASNVAGDWERLSRVLSQRRPVLVYDHRGIGNSTYSTAQKNDIITIESLARDLVDLIKGLRWSEIILCGFSMGGVIAQQLLLLPFHPTRPSPLPFRVSHVILSGTMAQPIVVSPAMMKPRPAGPLTSQQKQELVREGVEASFDPEWVSDPKNKERLEWFIRRMVVQRPARTILSQHKAITKIEFADLHKYFPSIPVLVIHGSEDQIVPLTEGQELLKRIPWARMVQVGDKPGQIPSGKFGHHWWEYFEASVWVDAIEVFLANGGRGGLQARL</sequence>
<dbReference type="EMBL" id="RWJN01000012">
    <property type="protein sequence ID" value="TCD70933.1"/>
    <property type="molecule type" value="Genomic_DNA"/>
</dbReference>
<dbReference type="STRING" id="92696.A0A4R0RTY6"/>
<evidence type="ECO:0000313" key="2">
    <source>
        <dbReference type="EMBL" id="TCD70933.1"/>
    </source>
</evidence>
<dbReference type="PANTHER" id="PTHR43433">
    <property type="entry name" value="HYDROLASE, ALPHA/BETA FOLD FAMILY PROTEIN"/>
    <property type="match status" value="1"/>
</dbReference>
<evidence type="ECO:0000259" key="1">
    <source>
        <dbReference type="Pfam" id="PF00561"/>
    </source>
</evidence>
<dbReference type="PRINTS" id="PR00111">
    <property type="entry name" value="ABHYDROLASE"/>
</dbReference>
<gene>
    <name evidence="2" type="ORF">EIP91_000839</name>
</gene>
<comment type="caution">
    <text evidence="2">The sequence shown here is derived from an EMBL/GenBank/DDBJ whole genome shotgun (WGS) entry which is preliminary data.</text>
</comment>